<evidence type="ECO:0000256" key="2">
    <source>
        <dbReference type="ARBA" id="ARBA00022630"/>
    </source>
</evidence>
<evidence type="ECO:0000256" key="4">
    <source>
        <dbReference type="ARBA" id="ARBA00023002"/>
    </source>
</evidence>
<evidence type="ECO:0000259" key="5">
    <source>
        <dbReference type="Pfam" id="PF01494"/>
    </source>
</evidence>
<feature type="domain" description="FAD-binding" evidence="5">
    <location>
        <begin position="10"/>
        <end position="192"/>
    </location>
</feature>
<organism evidence="6 7">
    <name type="scientific">Mycena chlorophos</name>
    <name type="common">Agaric fungus</name>
    <name type="synonym">Agaricus chlorophos</name>
    <dbReference type="NCBI Taxonomy" id="658473"/>
    <lineage>
        <taxon>Eukaryota</taxon>
        <taxon>Fungi</taxon>
        <taxon>Dikarya</taxon>
        <taxon>Basidiomycota</taxon>
        <taxon>Agaricomycotina</taxon>
        <taxon>Agaricomycetes</taxon>
        <taxon>Agaricomycetidae</taxon>
        <taxon>Agaricales</taxon>
        <taxon>Marasmiineae</taxon>
        <taxon>Mycenaceae</taxon>
        <taxon>Mycena</taxon>
    </lineage>
</organism>
<evidence type="ECO:0000313" key="7">
    <source>
        <dbReference type="Proteomes" id="UP000815677"/>
    </source>
</evidence>
<dbReference type="Pfam" id="PF01494">
    <property type="entry name" value="FAD_binding_3"/>
    <property type="match status" value="2"/>
</dbReference>
<name>A0ABQ0L1Z7_MYCCL</name>
<dbReference type="EMBL" id="DF839329">
    <property type="protein sequence ID" value="GAT43811.1"/>
    <property type="molecule type" value="Genomic_DNA"/>
</dbReference>
<keyword evidence="3" id="KW-0274">FAD</keyword>
<reference evidence="6" key="1">
    <citation type="submission" date="2014-09" db="EMBL/GenBank/DDBJ databases">
        <title>Genome sequence of the luminous mushroom Mycena chlorophos for searching fungal bioluminescence genes.</title>
        <authorList>
            <person name="Tanaka Y."/>
            <person name="Kasuga D."/>
            <person name="Oba Y."/>
            <person name="Hase S."/>
            <person name="Sato K."/>
            <person name="Oba Y."/>
            <person name="Sakakibara Y."/>
        </authorList>
    </citation>
    <scope>NUCLEOTIDE SEQUENCE</scope>
</reference>
<evidence type="ECO:0000256" key="1">
    <source>
        <dbReference type="ARBA" id="ARBA00001974"/>
    </source>
</evidence>
<proteinExistence type="predicted"/>
<sequence>MSTPTLPATAKILIVGAGPSGMAAAMSLHKQGVAPADILVVDSLAAGQNSSRAMAIHAATLEALDTVAPECVAKLVESSMRLDHLVYSGNGAPGPLFTLNFNLLAPYTKFPFGLSIPQARTEQIMQERLESVGVRVLRPFKAVGIKTGPEATSVVEFDCGQVVQAEYVIAADGSHSIIREQLGIQFKDPDGDEAHNYGHLSPMVFCDISFTNPPAIPGNSPFFFNPGFAGAGESLTLIAPFSPQASPDSTRTVYRYVSSVPVGDADPPQAPDVEYLQSLLDRTAPSFLSSDPAVNSHPTKIERVYWSSRYRTRVAIAAKCYARVPSASGGGGPVFLIGDAAHVHSPVGGQGMNLGIRDAITLGVVLRSVFSVRVDVPAPRADSDERLLEDWAASRHAKALAVIALTKRALGMASGGQRGGFLADWRRWVGLGLFRFPTRFDFVQRAIALAGLQSMTKRASTTSLPCRSTPCHATILPGLHRRRPLSSVTRYKWFVYCMPDENSFHYLGYTAKPQFFLDYKQEENDRFQQLSMQSAIHSGILSPKVWDKRLSSAPLAAYDGLEPRLWKIFIRRAMHLGFRSLELLLPGGPERPGLAEDLQRLAAQLVDALKPDANPYSMPESLQDFRDAELRAKVSQLLEDPWWSSGFPGLEDDMRFTSRGIWGDQSRVGELKEAVRSPAKPEAKS</sequence>
<feature type="domain" description="FAD-binding" evidence="5">
    <location>
        <begin position="332"/>
        <end position="370"/>
    </location>
</feature>
<dbReference type="InterPro" id="IPR002938">
    <property type="entry name" value="FAD-bd"/>
</dbReference>
<keyword evidence="4" id="KW-0560">Oxidoreductase</keyword>
<keyword evidence="2" id="KW-0285">Flavoprotein</keyword>
<evidence type="ECO:0000256" key="3">
    <source>
        <dbReference type="ARBA" id="ARBA00022827"/>
    </source>
</evidence>
<comment type="cofactor">
    <cofactor evidence="1">
        <name>FAD</name>
        <dbReference type="ChEBI" id="CHEBI:57692"/>
    </cofactor>
</comment>
<dbReference type="Proteomes" id="UP000815677">
    <property type="component" value="Unassembled WGS sequence"/>
</dbReference>
<dbReference type="InterPro" id="IPR050641">
    <property type="entry name" value="RIFMO-like"/>
</dbReference>
<dbReference type="PANTHER" id="PTHR43004:SF19">
    <property type="entry name" value="BINDING MONOOXYGENASE, PUTATIVE (JCVI)-RELATED"/>
    <property type="match status" value="1"/>
</dbReference>
<dbReference type="PRINTS" id="PR00420">
    <property type="entry name" value="RNGMNOXGNASE"/>
</dbReference>
<keyword evidence="7" id="KW-1185">Reference proteome</keyword>
<dbReference type="PANTHER" id="PTHR43004">
    <property type="entry name" value="TRK SYSTEM POTASSIUM UPTAKE PROTEIN"/>
    <property type="match status" value="1"/>
</dbReference>
<accession>A0ABQ0L1Z7</accession>
<dbReference type="InterPro" id="IPR036188">
    <property type="entry name" value="FAD/NAD-bd_sf"/>
</dbReference>
<dbReference type="Gene3D" id="3.50.50.60">
    <property type="entry name" value="FAD/NAD(P)-binding domain"/>
    <property type="match status" value="2"/>
</dbReference>
<gene>
    <name evidence="6" type="ORF">MCHLO_01478</name>
</gene>
<dbReference type="SUPFAM" id="SSF51905">
    <property type="entry name" value="FAD/NAD(P)-binding domain"/>
    <property type="match status" value="1"/>
</dbReference>
<evidence type="ECO:0000313" key="6">
    <source>
        <dbReference type="EMBL" id="GAT43811.1"/>
    </source>
</evidence>
<protein>
    <submittedName>
        <fullName evidence="6">FAD/NAD(P)-binding domain-containing protein</fullName>
    </submittedName>
</protein>